<organism evidence="3 5">
    <name type="scientific">Acetobacter indonesiensis</name>
    <dbReference type="NCBI Taxonomy" id="104101"/>
    <lineage>
        <taxon>Bacteria</taxon>
        <taxon>Pseudomonadati</taxon>
        <taxon>Pseudomonadota</taxon>
        <taxon>Alphaproteobacteria</taxon>
        <taxon>Acetobacterales</taxon>
        <taxon>Acetobacteraceae</taxon>
        <taxon>Acetobacter</taxon>
    </lineage>
</organism>
<reference evidence="2 4" key="1">
    <citation type="submission" date="2012-11" db="EMBL/GenBank/DDBJ databases">
        <title>Whole genome sequence of Acetobacter indonesiensis 5H-1.</title>
        <authorList>
            <person name="Azuma Y."/>
            <person name="Higashiura N."/>
            <person name="Hirakawa H."/>
            <person name="Matsushita K."/>
        </authorList>
    </citation>
    <scope>NUCLEOTIDE SEQUENCE [LARGE SCALE GENOMIC DNA]</scope>
    <source>
        <strain evidence="2 4">5H-1</strain>
    </source>
</reference>
<reference evidence="3 5" key="2">
    <citation type="submission" date="2019-07" db="EMBL/GenBank/DDBJ databases">
        <title>Whole genome shotgun sequence of Acetobacter indonesiensis NBRC 16471.</title>
        <authorList>
            <person name="Hosoyama A."/>
            <person name="Uohara A."/>
            <person name="Ohji S."/>
            <person name="Ichikawa N."/>
        </authorList>
    </citation>
    <scope>NUCLEOTIDE SEQUENCE [LARGE SCALE GENOMIC DNA]</scope>
    <source>
        <strain evidence="3 5">NBRC 16471</strain>
    </source>
</reference>
<dbReference type="SUPFAM" id="SSF52096">
    <property type="entry name" value="ClpP/crotonase"/>
    <property type="match status" value="1"/>
</dbReference>
<dbReference type="GO" id="GO:0006508">
    <property type="term" value="P:proteolysis"/>
    <property type="evidence" value="ECO:0007669"/>
    <property type="project" value="UniProtKB-KW"/>
</dbReference>
<proteinExistence type="predicted"/>
<dbReference type="PANTHER" id="PTHR32060">
    <property type="entry name" value="TAIL-SPECIFIC PROTEASE"/>
    <property type="match status" value="1"/>
</dbReference>
<evidence type="ECO:0000313" key="4">
    <source>
        <dbReference type="Proteomes" id="UP000032673"/>
    </source>
</evidence>
<protein>
    <submittedName>
        <fullName evidence="2">Exported protease/peptidase</fullName>
    </submittedName>
    <submittedName>
        <fullName evidence="3">Peptidase S41</fullName>
    </submittedName>
</protein>
<feature type="domain" description="Tail specific protease" evidence="1">
    <location>
        <begin position="40"/>
        <end position="258"/>
    </location>
</feature>
<accession>A0A6N3T8S7</accession>
<keyword evidence="2" id="KW-0645">Protease</keyword>
<evidence type="ECO:0000313" key="2">
    <source>
        <dbReference type="EMBL" id="GAN64608.1"/>
    </source>
</evidence>
<evidence type="ECO:0000313" key="5">
    <source>
        <dbReference type="Proteomes" id="UP000321104"/>
    </source>
</evidence>
<dbReference type="SMART" id="SM00245">
    <property type="entry name" value="TSPc"/>
    <property type="match status" value="1"/>
</dbReference>
<dbReference type="GO" id="GO:0030288">
    <property type="term" value="C:outer membrane-bounded periplasmic space"/>
    <property type="evidence" value="ECO:0007669"/>
    <property type="project" value="TreeGrafter"/>
</dbReference>
<evidence type="ECO:0000313" key="3">
    <source>
        <dbReference type="EMBL" id="GEN04027.1"/>
    </source>
</evidence>
<dbReference type="Proteomes" id="UP000032673">
    <property type="component" value="Unassembled WGS sequence"/>
</dbReference>
<dbReference type="CDD" id="cd06567">
    <property type="entry name" value="Peptidase_S41"/>
    <property type="match status" value="1"/>
</dbReference>
<dbReference type="InterPro" id="IPR029045">
    <property type="entry name" value="ClpP/crotonase-like_dom_sf"/>
</dbReference>
<dbReference type="RefSeq" id="WP_048848285.1">
    <property type="nucleotide sequence ID" value="NZ_BAMW01000082.1"/>
</dbReference>
<gene>
    <name evidence="2" type="ORF">Abin_085_073</name>
    <name evidence="3" type="ORF">AIN02nite_20520</name>
</gene>
<dbReference type="GO" id="GO:0007165">
    <property type="term" value="P:signal transduction"/>
    <property type="evidence" value="ECO:0007669"/>
    <property type="project" value="TreeGrafter"/>
</dbReference>
<sequence length="277" mass="30095">MQAAITDIETYSYNADRIDWSTQKPALLSFAQTASQQDVYQKLQIVLKRLGDYHSFIIPPWKITEFFNKPPILPTLTACSADIQCITLPSFSSDQAQSKSAYQKAVFDALQSSGSPKGWIIDLRQNKGGNMWPMLASLKPFLGDGVLGYFVNNKGEKSAGWKAQPDKALSLPTDQSLLTAPVAVLMGSQTASSGEAVAIAFKGRPNTRFFGTATAGHASANRTFFLPDGGRMMLTASIDADRTGKLYGHNVIPDEATQNDEATLTAATNWLKHQISP</sequence>
<dbReference type="GO" id="GO:0004175">
    <property type="term" value="F:endopeptidase activity"/>
    <property type="evidence" value="ECO:0007669"/>
    <property type="project" value="TreeGrafter"/>
</dbReference>
<evidence type="ECO:0000259" key="1">
    <source>
        <dbReference type="SMART" id="SM00245"/>
    </source>
</evidence>
<dbReference type="InterPro" id="IPR005151">
    <property type="entry name" value="Tail-specific_protease"/>
</dbReference>
<dbReference type="AlphaFoldDB" id="A0A6N3T8S7"/>
<dbReference type="Pfam" id="PF03572">
    <property type="entry name" value="Peptidase_S41"/>
    <property type="match status" value="1"/>
</dbReference>
<dbReference type="Gene3D" id="3.90.226.10">
    <property type="entry name" value="2-enoyl-CoA Hydratase, Chain A, domain 1"/>
    <property type="match status" value="1"/>
</dbReference>
<name>A0A6N3T8S7_9PROT</name>
<keyword evidence="4" id="KW-1185">Reference proteome</keyword>
<comment type="caution">
    <text evidence="3">The sequence shown here is derived from an EMBL/GenBank/DDBJ whole genome shotgun (WGS) entry which is preliminary data.</text>
</comment>
<dbReference type="GO" id="GO:0008236">
    <property type="term" value="F:serine-type peptidase activity"/>
    <property type="evidence" value="ECO:0007669"/>
    <property type="project" value="InterPro"/>
</dbReference>
<keyword evidence="2" id="KW-0378">Hydrolase</keyword>
<dbReference type="EMBL" id="BAMW01000082">
    <property type="protein sequence ID" value="GAN64608.1"/>
    <property type="molecule type" value="Genomic_DNA"/>
</dbReference>
<dbReference type="PANTHER" id="PTHR32060:SF30">
    <property type="entry name" value="CARBOXY-TERMINAL PROCESSING PROTEASE CTPA"/>
    <property type="match status" value="1"/>
</dbReference>
<dbReference type="EMBL" id="BJXQ01000011">
    <property type="protein sequence ID" value="GEN04027.1"/>
    <property type="molecule type" value="Genomic_DNA"/>
</dbReference>
<dbReference type="Proteomes" id="UP000321104">
    <property type="component" value="Unassembled WGS sequence"/>
</dbReference>